<name>A0AAJ0CPL1_9HYPO</name>
<evidence type="ECO:0000313" key="3">
    <source>
        <dbReference type="EMBL" id="KAK2599920.1"/>
    </source>
</evidence>
<feature type="domain" description="Gfo/Idh/MocA-like oxidoreductase N-terminal" evidence="1">
    <location>
        <begin position="6"/>
        <end position="132"/>
    </location>
</feature>
<accession>A0AAJ0CPL1</accession>
<dbReference type="InterPro" id="IPR051317">
    <property type="entry name" value="Gfo/Idh/MocA_oxidoreduct"/>
</dbReference>
<feature type="domain" description="Gal80p-like C-terminal" evidence="2">
    <location>
        <begin position="143"/>
        <end position="248"/>
    </location>
</feature>
<dbReference type="InterPro" id="IPR000683">
    <property type="entry name" value="Gfo/Idh/MocA-like_OxRdtase_N"/>
</dbReference>
<dbReference type="EMBL" id="JASWJB010000087">
    <property type="protein sequence ID" value="KAK2599920.1"/>
    <property type="molecule type" value="Genomic_DNA"/>
</dbReference>
<gene>
    <name evidence="3" type="ORF">QQS21_005303</name>
</gene>
<dbReference type="InterPro" id="IPR036291">
    <property type="entry name" value="NAD(P)-bd_dom_sf"/>
</dbReference>
<dbReference type="PANTHER" id="PTHR43708:SF1">
    <property type="entry name" value="GALACTOSE_LACTOSE METABOLISM REGULATORY PROTEIN GAL80"/>
    <property type="match status" value="1"/>
</dbReference>
<dbReference type="InterPro" id="IPR055080">
    <property type="entry name" value="Gal80p-like_C"/>
</dbReference>
<dbReference type="Gene3D" id="3.30.360.10">
    <property type="entry name" value="Dihydrodipicolinate Reductase, domain 2"/>
    <property type="match status" value="1"/>
</dbReference>
<dbReference type="AlphaFoldDB" id="A0AAJ0CPL1"/>
<keyword evidence="4" id="KW-1185">Reference proteome</keyword>
<proteinExistence type="predicted"/>
<reference evidence="3" key="1">
    <citation type="submission" date="2023-06" db="EMBL/GenBank/DDBJ databases">
        <title>Conoideocrella luteorostrata (Hypocreales: Clavicipitaceae), a potential biocontrol fungus for elongate hemlock scale in United States Christmas tree production areas.</title>
        <authorList>
            <person name="Barrett H."/>
            <person name="Lovett B."/>
            <person name="Macias A.M."/>
            <person name="Stajich J.E."/>
            <person name="Kasson M.T."/>
        </authorList>
    </citation>
    <scope>NUCLEOTIDE SEQUENCE</scope>
    <source>
        <strain evidence="3">ARSEF 14590</strain>
    </source>
</reference>
<evidence type="ECO:0008006" key="5">
    <source>
        <dbReference type="Google" id="ProtNLM"/>
    </source>
</evidence>
<comment type="caution">
    <text evidence="3">The sequence shown here is derived from an EMBL/GenBank/DDBJ whole genome shotgun (WGS) entry which is preliminary data.</text>
</comment>
<protein>
    <recommendedName>
        <fullName evidence="5">Gfo/Idh/MocA-like oxidoreductase N-terminal domain-containing protein</fullName>
    </recommendedName>
</protein>
<dbReference type="PANTHER" id="PTHR43708">
    <property type="entry name" value="CONSERVED EXPRESSED OXIDOREDUCTASE (EUROFUNG)"/>
    <property type="match status" value="1"/>
</dbReference>
<dbReference type="Gene3D" id="3.40.50.720">
    <property type="entry name" value="NAD(P)-binding Rossmann-like Domain"/>
    <property type="match status" value="1"/>
</dbReference>
<dbReference type="GO" id="GO:0000166">
    <property type="term" value="F:nucleotide binding"/>
    <property type="evidence" value="ECO:0007669"/>
    <property type="project" value="InterPro"/>
</dbReference>
<dbReference type="Proteomes" id="UP001251528">
    <property type="component" value="Unassembled WGS sequence"/>
</dbReference>
<dbReference type="Pfam" id="PF01408">
    <property type="entry name" value="GFO_IDH_MocA"/>
    <property type="match status" value="1"/>
</dbReference>
<dbReference type="SUPFAM" id="SSF51735">
    <property type="entry name" value="NAD(P)-binding Rossmann-fold domains"/>
    <property type="match status" value="1"/>
</dbReference>
<dbReference type="Pfam" id="PF22685">
    <property type="entry name" value="Gal80p_C-like"/>
    <property type="match status" value="1"/>
</dbReference>
<sequence length="249" mass="26738">MTAAPIRTAIIGLSSTAVTSWASTAHLPSLISPLGKTKFQITALCNSSVAAAQAAIKQYKLDPSTKAYGSPDDLAADLDIDFVICNTRVDKHFESTLPSVKAGKDVYIEWPIASNAAEIETLVEEARKAGGKTLIGLQGRWAPPVLKLKEVVERGDIGKILSVDVRAFGGSVDREILPTGLKYFSERKVGGNPIVIGFGHLFDFVQSAVGEIITESIGSQLQLQRPQLRIRDPETKAIVETVQSDVPDL</sequence>
<evidence type="ECO:0000313" key="4">
    <source>
        <dbReference type="Proteomes" id="UP001251528"/>
    </source>
</evidence>
<feature type="non-terminal residue" evidence="3">
    <location>
        <position position="249"/>
    </location>
</feature>
<organism evidence="3 4">
    <name type="scientific">Conoideocrella luteorostrata</name>
    <dbReference type="NCBI Taxonomy" id="1105319"/>
    <lineage>
        <taxon>Eukaryota</taxon>
        <taxon>Fungi</taxon>
        <taxon>Dikarya</taxon>
        <taxon>Ascomycota</taxon>
        <taxon>Pezizomycotina</taxon>
        <taxon>Sordariomycetes</taxon>
        <taxon>Hypocreomycetidae</taxon>
        <taxon>Hypocreales</taxon>
        <taxon>Clavicipitaceae</taxon>
        <taxon>Conoideocrella</taxon>
    </lineage>
</organism>
<evidence type="ECO:0000259" key="1">
    <source>
        <dbReference type="Pfam" id="PF01408"/>
    </source>
</evidence>
<evidence type="ECO:0000259" key="2">
    <source>
        <dbReference type="Pfam" id="PF22685"/>
    </source>
</evidence>